<comment type="caution">
    <text evidence="1">The sequence shown here is derived from an EMBL/GenBank/DDBJ whole genome shotgun (WGS) entry which is preliminary data.</text>
</comment>
<accession>A0A8X6WM46</accession>
<reference evidence="1" key="1">
    <citation type="submission" date="2020-08" db="EMBL/GenBank/DDBJ databases">
        <title>Multicomponent nature underlies the extraordinary mechanical properties of spider dragline silk.</title>
        <authorList>
            <person name="Kono N."/>
            <person name="Nakamura H."/>
            <person name="Mori M."/>
            <person name="Yoshida Y."/>
            <person name="Ohtoshi R."/>
            <person name="Malay A.D."/>
            <person name="Moran D.A.P."/>
            <person name="Tomita M."/>
            <person name="Numata K."/>
            <person name="Arakawa K."/>
        </authorList>
    </citation>
    <scope>NUCLEOTIDE SEQUENCE</scope>
</reference>
<organism evidence="1 2">
    <name type="scientific">Trichonephila inaurata madagascariensis</name>
    <dbReference type="NCBI Taxonomy" id="2747483"/>
    <lineage>
        <taxon>Eukaryota</taxon>
        <taxon>Metazoa</taxon>
        <taxon>Ecdysozoa</taxon>
        <taxon>Arthropoda</taxon>
        <taxon>Chelicerata</taxon>
        <taxon>Arachnida</taxon>
        <taxon>Araneae</taxon>
        <taxon>Araneomorphae</taxon>
        <taxon>Entelegynae</taxon>
        <taxon>Araneoidea</taxon>
        <taxon>Nephilidae</taxon>
        <taxon>Trichonephila</taxon>
        <taxon>Trichonephila inaurata</taxon>
    </lineage>
</organism>
<name>A0A8X6WM46_9ARAC</name>
<dbReference type="AlphaFoldDB" id="A0A8X6WM46"/>
<dbReference type="OrthoDB" id="10366342at2759"/>
<dbReference type="Pfam" id="PF05380">
    <property type="entry name" value="Peptidase_A17"/>
    <property type="match status" value="1"/>
</dbReference>
<sequence>MSWELDSLGINSPSEKKSKLELQDLALKHFENTVLRVDEGRYIVSIPWIEENEKLEDHYSLAKGRLEKTVKTLKFTGRLFDYEQVFVDLEKEGILLKRLHKMNQKVCIESNFDFQDNQQKSDQQEIQVLGLMWNVKKDTFPISYRETESKEEVTKRRIFSLAHRIVDPIGFTCPITLIPKLLIQECWKIEASWDSKLPIDIERKFETRKKQLIEIQDLKVPQRLSNLDLKDTKDTNLSLQVFCDASKLSYATCVFLRVER</sequence>
<dbReference type="Proteomes" id="UP000886998">
    <property type="component" value="Unassembled WGS sequence"/>
</dbReference>
<keyword evidence="2" id="KW-1185">Reference proteome</keyword>
<dbReference type="InterPro" id="IPR008042">
    <property type="entry name" value="Retrotrans_Pao"/>
</dbReference>
<evidence type="ECO:0000313" key="2">
    <source>
        <dbReference type="Proteomes" id="UP000886998"/>
    </source>
</evidence>
<dbReference type="EMBL" id="BMAV01000406">
    <property type="protein sequence ID" value="GFY37658.1"/>
    <property type="molecule type" value="Genomic_DNA"/>
</dbReference>
<proteinExistence type="predicted"/>
<evidence type="ECO:0000313" key="1">
    <source>
        <dbReference type="EMBL" id="GFY37658.1"/>
    </source>
</evidence>
<protein>
    <submittedName>
        <fullName evidence="1">Uncharacterized protein</fullName>
    </submittedName>
</protein>
<dbReference type="PANTHER" id="PTHR47331:SF5">
    <property type="entry name" value="RIBONUCLEASE H"/>
    <property type="match status" value="1"/>
</dbReference>
<dbReference type="PANTHER" id="PTHR47331">
    <property type="entry name" value="PHD-TYPE DOMAIN-CONTAINING PROTEIN"/>
    <property type="match status" value="1"/>
</dbReference>
<gene>
    <name evidence="1" type="primary">AVEN_235372_1</name>
    <name evidence="1" type="ORF">TNIN_299831</name>
</gene>